<keyword evidence="4" id="KW-0804">Transcription</keyword>
<evidence type="ECO:0000256" key="2">
    <source>
        <dbReference type="ARBA" id="ARBA00023015"/>
    </source>
</evidence>
<dbReference type="InterPro" id="IPR001789">
    <property type="entry name" value="Sig_transdc_resp-reg_receiver"/>
</dbReference>
<dbReference type="PROSITE" id="PS50043">
    <property type="entry name" value="HTH_LUXR_2"/>
    <property type="match status" value="1"/>
</dbReference>
<dbReference type="GO" id="GO:0006355">
    <property type="term" value="P:regulation of DNA-templated transcription"/>
    <property type="evidence" value="ECO:0007669"/>
    <property type="project" value="InterPro"/>
</dbReference>
<dbReference type="InterPro" id="IPR016032">
    <property type="entry name" value="Sig_transdc_resp-reg_C-effctor"/>
</dbReference>
<dbReference type="CDD" id="cd17535">
    <property type="entry name" value="REC_NarL-like"/>
    <property type="match status" value="1"/>
</dbReference>
<dbReference type="AlphaFoldDB" id="A0A7W6HI19"/>
<evidence type="ECO:0000313" key="8">
    <source>
        <dbReference type="EMBL" id="MBB4005639.1"/>
    </source>
</evidence>
<dbReference type="EMBL" id="JACIEM010000007">
    <property type="protein sequence ID" value="MBB4005639.1"/>
    <property type="molecule type" value="Genomic_DNA"/>
</dbReference>
<reference evidence="8 9" key="1">
    <citation type="submission" date="2020-08" db="EMBL/GenBank/DDBJ databases">
        <title>Genomic Encyclopedia of Type Strains, Phase IV (KMG-IV): sequencing the most valuable type-strain genomes for metagenomic binning, comparative biology and taxonomic classification.</title>
        <authorList>
            <person name="Goeker M."/>
        </authorList>
    </citation>
    <scope>NUCLEOTIDE SEQUENCE [LARGE SCALE GENOMIC DNA]</scope>
    <source>
        <strain evidence="8 9">DSM 103570</strain>
    </source>
</reference>
<name>A0A7W6HI19_9HYPH</name>
<dbReference type="SUPFAM" id="SSF52172">
    <property type="entry name" value="CheY-like"/>
    <property type="match status" value="1"/>
</dbReference>
<dbReference type="PRINTS" id="PR00038">
    <property type="entry name" value="HTHLUXR"/>
</dbReference>
<dbReference type="PANTHER" id="PTHR43214:SF41">
    <property type="entry name" value="NITRATE_NITRITE RESPONSE REGULATOR PROTEIN NARP"/>
    <property type="match status" value="1"/>
</dbReference>
<comment type="caution">
    <text evidence="8">The sequence shown here is derived from an EMBL/GenBank/DDBJ whole genome shotgun (WGS) entry which is preliminary data.</text>
</comment>
<dbReference type="CDD" id="cd06170">
    <property type="entry name" value="LuxR_C_like"/>
    <property type="match status" value="1"/>
</dbReference>
<organism evidence="8 9">
    <name type="scientific">Aurantimonas endophytica</name>
    <dbReference type="NCBI Taxonomy" id="1522175"/>
    <lineage>
        <taxon>Bacteria</taxon>
        <taxon>Pseudomonadati</taxon>
        <taxon>Pseudomonadota</taxon>
        <taxon>Alphaproteobacteria</taxon>
        <taxon>Hyphomicrobiales</taxon>
        <taxon>Aurantimonadaceae</taxon>
        <taxon>Aurantimonas</taxon>
    </lineage>
</organism>
<evidence type="ECO:0000259" key="6">
    <source>
        <dbReference type="PROSITE" id="PS50043"/>
    </source>
</evidence>
<dbReference type="GO" id="GO:0000160">
    <property type="term" value="P:phosphorelay signal transduction system"/>
    <property type="evidence" value="ECO:0007669"/>
    <property type="project" value="InterPro"/>
</dbReference>
<dbReference type="Gene3D" id="3.40.50.2300">
    <property type="match status" value="1"/>
</dbReference>
<keyword evidence="3 8" id="KW-0238">DNA-binding</keyword>
<dbReference type="SMART" id="SM00448">
    <property type="entry name" value="REC"/>
    <property type="match status" value="1"/>
</dbReference>
<dbReference type="InterPro" id="IPR011006">
    <property type="entry name" value="CheY-like_superfamily"/>
</dbReference>
<dbReference type="InterPro" id="IPR000792">
    <property type="entry name" value="Tscrpt_reg_LuxR_C"/>
</dbReference>
<keyword evidence="9" id="KW-1185">Reference proteome</keyword>
<dbReference type="SMART" id="SM00421">
    <property type="entry name" value="HTH_LUXR"/>
    <property type="match status" value="1"/>
</dbReference>
<dbReference type="PANTHER" id="PTHR43214">
    <property type="entry name" value="TWO-COMPONENT RESPONSE REGULATOR"/>
    <property type="match status" value="1"/>
</dbReference>
<dbReference type="PROSITE" id="PS00622">
    <property type="entry name" value="HTH_LUXR_1"/>
    <property type="match status" value="1"/>
</dbReference>
<keyword evidence="1 5" id="KW-0597">Phosphoprotein</keyword>
<evidence type="ECO:0000256" key="4">
    <source>
        <dbReference type="ARBA" id="ARBA00023163"/>
    </source>
</evidence>
<dbReference type="Proteomes" id="UP000588647">
    <property type="component" value="Unassembled WGS sequence"/>
</dbReference>
<proteinExistence type="predicted"/>
<feature type="modified residue" description="4-aspartylphosphate" evidence="5">
    <location>
        <position position="54"/>
    </location>
</feature>
<sequence length="210" mass="23258">MTRILIADDHDVVRDGLRALIETRGDWTVVAEARNGQEALELATATQPDVVILDYAMPIMNGVEVARQLRARRLRAEVLIFTMHDDDALIRDALQAGVRGCLLKADARSHLFEAIETLARHKPYISGKVSGALLDAALDGRSRAASPLTPRERTIVQLIGEGRTNKEIGPILRISIKTVETHRASALRKLGARNTADLIRYAIRNRMIEV</sequence>
<dbReference type="Pfam" id="PF00196">
    <property type="entry name" value="GerE"/>
    <property type="match status" value="1"/>
</dbReference>
<evidence type="ECO:0000259" key="7">
    <source>
        <dbReference type="PROSITE" id="PS50110"/>
    </source>
</evidence>
<accession>A0A7W6HI19</accession>
<dbReference type="Pfam" id="PF00072">
    <property type="entry name" value="Response_reg"/>
    <property type="match status" value="1"/>
</dbReference>
<dbReference type="InterPro" id="IPR039420">
    <property type="entry name" value="WalR-like"/>
</dbReference>
<feature type="domain" description="Response regulatory" evidence="7">
    <location>
        <begin position="3"/>
        <end position="119"/>
    </location>
</feature>
<dbReference type="RefSeq" id="WP_183211227.1">
    <property type="nucleotide sequence ID" value="NZ_JAAAMM010000007.1"/>
</dbReference>
<evidence type="ECO:0000256" key="1">
    <source>
        <dbReference type="ARBA" id="ARBA00022553"/>
    </source>
</evidence>
<dbReference type="SUPFAM" id="SSF46894">
    <property type="entry name" value="C-terminal effector domain of the bipartite response regulators"/>
    <property type="match status" value="1"/>
</dbReference>
<dbReference type="PROSITE" id="PS50110">
    <property type="entry name" value="RESPONSE_REGULATORY"/>
    <property type="match status" value="1"/>
</dbReference>
<dbReference type="GO" id="GO:0003677">
    <property type="term" value="F:DNA binding"/>
    <property type="evidence" value="ECO:0007669"/>
    <property type="project" value="UniProtKB-KW"/>
</dbReference>
<evidence type="ECO:0000256" key="5">
    <source>
        <dbReference type="PROSITE-ProRule" id="PRU00169"/>
    </source>
</evidence>
<protein>
    <submittedName>
        <fullName evidence="8">DNA-binding NarL/FixJ family response regulator</fullName>
    </submittedName>
</protein>
<evidence type="ECO:0000313" key="9">
    <source>
        <dbReference type="Proteomes" id="UP000588647"/>
    </source>
</evidence>
<feature type="domain" description="HTH luxR-type" evidence="6">
    <location>
        <begin position="141"/>
        <end position="206"/>
    </location>
</feature>
<dbReference type="InterPro" id="IPR058245">
    <property type="entry name" value="NreC/VraR/RcsB-like_REC"/>
</dbReference>
<gene>
    <name evidence="8" type="ORF">GGR03_004741</name>
</gene>
<keyword evidence="2" id="KW-0805">Transcription regulation</keyword>
<evidence type="ECO:0000256" key="3">
    <source>
        <dbReference type="ARBA" id="ARBA00023125"/>
    </source>
</evidence>